<protein>
    <submittedName>
        <fullName evidence="1">Uncharacterized protein</fullName>
    </submittedName>
</protein>
<comment type="caution">
    <text evidence="1">The sequence shown here is derived from an EMBL/GenBank/DDBJ whole genome shotgun (WGS) entry which is preliminary data.</text>
</comment>
<sequence>MGIATSKFVADCLEMMKNAFLADACPASKYLRFSLRFSMDIRA</sequence>
<accession>A0A0V8C2C1</accession>
<evidence type="ECO:0000313" key="1">
    <source>
        <dbReference type="EMBL" id="KSU04140.1"/>
    </source>
</evidence>
<dbReference type="Proteomes" id="UP000053058">
    <property type="component" value="Unassembled WGS sequence"/>
</dbReference>
<reference evidence="2" key="1">
    <citation type="submission" date="2015-10" db="EMBL/GenBank/DDBJ databases">
        <title>Draft Genome Sequences of 11 Lactococcus lactis subspecies cremoris strains.</title>
        <authorList>
            <person name="Wels M."/>
            <person name="Backus L."/>
            <person name="Boekhorst J."/>
            <person name="Dijkstra A."/>
            <person name="Beerthuizen M."/>
            <person name="Kelly W."/>
            <person name="Siezen R."/>
            <person name="Bachmann H."/>
            <person name="Van Hijum S."/>
        </authorList>
    </citation>
    <scope>NUCLEOTIDE SEQUENCE [LARGE SCALE GENOMIC DNA]</scope>
    <source>
        <strain evidence="2">KF282</strain>
    </source>
</reference>
<evidence type="ECO:0000313" key="2">
    <source>
        <dbReference type="Proteomes" id="UP000053058"/>
    </source>
</evidence>
<gene>
    <name evidence="1" type="ORF">KF282_1552</name>
</gene>
<organism evidence="1 2">
    <name type="scientific">Lactococcus lactis subsp. lactis</name>
    <name type="common">Streptococcus lactis</name>
    <dbReference type="NCBI Taxonomy" id="1360"/>
    <lineage>
        <taxon>Bacteria</taxon>
        <taxon>Bacillati</taxon>
        <taxon>Bacillota</taxon>
        <taxon>Bacilli</taxon>
        <taxon>Lactobacillales</taxon>
        <taxon>Streptococcaceae</taxon>
        <taxon>Lactococcus</taxon>
    </lineage>
</organism>
<name>A0A0V8C2C1_LACLL</name>
<dbReference type="AlphaFoldDB" id="A0A0V8C2C1"/>
<dbReference type="EMBL" id="LKLN01000066">
    <property type="protein sequence ID" value="KSU04140.1"/>
    <property type="molecule type" value="Genomic_DNA"/>
</dbReference>
<dbReference type="PATRIC" id="fig|1360.102.peg.1060"/>
<proteinExistence type="predicted"/>